<reference evidence="4 5" key="1">
    <citation type="submission" date="2024-03" db="EMBL/GenBank/DDBJ databases">
        <title>Aureococcus anophagefferens CCMP1851 and Kratosvirus quantuckense: Draft genome of a second virus-susceptible host strain in the model system.</title>
        <authorList>
            <person name="Chase E."/>
            <person name="Truchon A.R."/>
            <person name="Schepens W."/>
            <person name="Wilhelm S.W."/>
        </authorList>
    </citation>
    <scope>NUCLEOTIDE SEQUENCE [LARGE SCALE GENOMIC DNA]</scope>
    <source>
        <strain evidence="4 5">CCMP1851</strain>
    </source>
</reference>
<dbReference type="GO" id="GO:0016874">
    <property type="term" value="F:ligase activity"/>
    <property type="evidence" value="ECO:0007669"/>
    <property type="project" value="UniProtKB-KW"/>
</dbReference>
<proteinExistence type="inferred from homology"/>
<gene>
    <name evidence="4" type="ORF">SO694_000134121</name>
</gene>
<feature type="compositionally biased region" description="Basic and acidic residues" evidence="3">
    <location>
        <begin position="203"/>
        <end position="221"/>
    </location>
</feature>
<evidence type="ECO:0000313" key="5">
    <source>
        <dbReference type="Proteomes" id="UP001363151"/>
    </source>
</evidence>
<comment type="caution">
    <text evidence="4">The sequence shown here is derived from an EMBL/GenBank/DDBJ whole genome shotgun (WGS) entry which is preliminary data.</text>
</comment>
<keyword evidence="2 4" id="KW-0436">Ligase</keyword>
<dbReference type="SUPFAM" id="SSF56801">
    <property type="entry name" value="Acetyl-CoA synthetase-like"/>
    <property type="match status" value="1"/>
</dbReference>
<dbReference type="Gene3D" id="3.40.50.12780">
    <property type="entry name" value="N-terminal domain of ligase-like"/>
    <property type="match status" value="1"/>
</dbReference>
<accession>A0ABR1G1V3</accession>
<name>A0ABR1G1V3_AURAN</name>
<keyword evidence="5" id="KW-1185">Reference proteome</keyword>
<dbReference type="EMBL" id="JBBJCI010000146">
    <property type="protein sequence ID" value="KAK7242320.1"/>
    <property type="molecule type" value="Genomic_DNA"/>
</dbReference>
<organism evidence="4 5">
    <name type="scientific">Aureococcus anophagefferens</name>
    <name type="common">Harmful bloom alga</name>
    <dbReference type="NCBI Taxonomy" id="44056"/>
    <lineage>
        <taxon>Eukaryota</taxon>
        <taxon>Sar</taxon>
        <taxon>Stramenopiles</taxon>
        <taxon>Ochrophyta</taxon>
        <taxon>Pelagophyceae</taxon>
        <taxon>Pelagomonadales</taxon>
        <taxon>Pelagomonadaceae</taxon>
        <taxon>Aureococcus</taxon>
    </lineage>
</organism>
<evidence type="ECO:0000313" key="4">
    <source>
        <dbReference type="EMBL" id="KAK7242320.1"/>
    </source>
</evidence>
<evidence type="ECO:0000256" key="1">
    <source>
        <dbReference type="ARBA" id="ARBA00006432"/>
    </source>
</evidence>
<sequence length="239" mass="25879">MVKLLLSKGADIDLAVIDNGHLRNNSNADAYAIIEAVVDGGGYESFTRAHRHFLCRGVGEVWIRGPTLFSARATTRGDGRGHHGRGWFRTDDLVKVDGDGYLTVLDRATDMIVVCSENAYRVGSSARARRAPRVELATVYGMPDDAMGERVKAVVVKQDESSRRRRSGATPRQARGLQGAVVHRVHGPGRPAHDGLGQGRQGRAQEARREARRGAQGRAREPQAGGPAPVGHRDHASRA</sequence>
<dbReference type="InterPro" id="IPR042099">
    <property type="entry name" value="ANL_N_sf"/>
</dbReference>
<comment type="similarity">
    <text evidence="1">Belongs to the ATP-dependent AMP-binding enzyme family.</text>
</comment>
<protein>
    <submittedName>
        <fullName evidence="4">Ligase</fullName>
    </submittedName>
</protein>
<evidence type="ECO:0000256" key="2">
    <source>
        <dbReference type="ARBA" id="ARBA00022598"/>
    </source>
</evidence>
<dbReference type="PANTHER" id="PTHR43201">
    <property type="entry name" value="ACYL-COA SYNTHETASE"/>
    <property type="match status" value="1"/>
</dbReference>
<evidence type="ECO:0000256" key="3">
    <source>
        <dbReference type="SAM" id="MobiDB-lite"/>
    </source>
</evidence>
<dbReference type="Proteomes" id="UP001363151">
    <property type="component" value="Unassembled WGS sequence"/>
</dbReference>
<dbReference type="PANTHER" id="PTHR43201:SF5">
    <property type="entry name" value="MEDIUM-CHAIN ACYL-COA LIGASE ACSF2, MITOCHONDRIAL"/>
    <property type="match status" value="1"/>
</dbReference>
<feature type="region of interest" description="Disordered" evidence="3">
    <location>
        <begin position="157"/>
        <end position="239"/>
    </location>
</feature>